<dbReference type="SUPFAM" id="SSF54495">
    <property type="entry name" value="UBC-like"/>
    <property type="match status" value="1"/>
</dbReference>
<dbReference type="SMART" id="SM00591">
    <property type="entry name" value="RWD"/>
    <property type="match status" value="1"/>
</dbReference>
<feature type="domain" description="RWD" evidence="2">
    <location>
        <begin position="11"/>
        <end position="112"/>
    </location>
</feature>
<dbReference type="CDD" id="cd23823">
    <property type="entry name" value="RWD_GCN2"/>
    <property type="match status" value="1"/>
</dbReference>
<organism evidence="3">
    <name type="scientific">Spongospora subterranea</name>
    <dbReference type="NCBI Taxonomy" id="70186"/>
    <lineage>
        <taxon>Eukaryota</taxon>
        <taxon>Sar</taxon>
        <taxon>Rhizaria</taxon>
        <taxon>Endomyxa</taxon>
        <taxon>Phytomyxea</taxon>
        <taxon>Plasmodiophorida</taxon>
        <taxon>Plasmodiophoridae</taxon>
        <taxon>Spongospora</taxon>
    </lineage>
</organism>
<feature type="region of interest" description="Disordered" evidence="1">
    <location>
        <begin position="128"/>
        <end position="150"/>
    </location>
</feature>
<reference evidence="3" key="1">
    <citation type="submission" date="2015-04" db="EMBL/GenBank/DDBJ databases">
        <title>The genome sequence of the plant pathogenic Rhizarian Plasmodiophora brassicae reveals insights in its biotrophic life cycle and the origin of chitin synthesis.</title>
        <authorList>
            <person name="Schwelm A."/>
            <person name="Fogelqvist J."/>
            <person name="Knaust A."/>
            <person name="Julke S."/>
            <person name="Lilja T."/>
            <person name="Dhandapani V."/>
            <person name="Bonilla-Rosso G."/>
            <person name="Karlsson M."/>
            <person name="Shevchenko A."/>
            <person name="Choi S.R."/>
            <person name="Kim H.G."/>
            <person name="Park J.Y."/>
            <person name="Lim Y.P."/>
            <person name="Ludwig-Muller J."/>
            <person name="Dixelius C."/>
        </authorList>
    </citation>
    <scope>NUCLEOTIDE SEQUENCE</scope>
    <source>
        <tissue evidence="3">Potato root galls</tissue>
    </source>
</reference>
<evidence type="ECO:0000259" key="2">
    <source>
        <dbReference type="PROSITE" id="PS50908"/>
    </source>
</evidence>
<dbReference type="InterPro" id="IPR016135">
    <property type="entry name" value="UBQ-conjugating_enzyme/RWD"/>
</dbReference>
<dbReference type="GO" id="GO:0009893">
    <property type="term" value="P:positive regulation of metabolic process"/>
    <property type="evidence" value="ECO:0007669"/>
    <property type="project" value="UniProtKB-ARBA"/>
</dbReference>
<dbReference type="Gene3D" id="3.10.110.10">
    <property type="entry name" value="Ubiquitin Conjugating Enzyme"/>
    <property type="match status" value="1"/>
</dbReference>
<dbReference type="AlphaFoldDB" id="A0A0H5R5D0"/>
<dbReference type="PROSITE" id="PS50908">
    <property type="entry name" value="RWD"/>
    <property type="match status" value="1"/>
</dbReference>
<dbReference type="FunFam" id="3.10.110.10:FF:000050">
    <property type="entry name" value="eIF-2-alpha kinase GCN2"/>
    <property type="match status" value="1"/>
</dbReference>
<evidence type="ECO:0000256" key="1">
    <source>
        <dbReference type="SAM" id="MobiDB-lite"/>
    </source>
</evidence>
<dbReference type="GO" id="GO:0010468">
    <property type="term" value="P:regulation of gene expression"/>
    <property type="evidence" value="ECO:0007669"/>
    <property type="project" value="UniProtKB-ARBA"/>
</dbReference>
<accession>A0A0H5R5D0</accession>
<proteinExistence type="predicted"/>
<evidence type="ECO:0000313" key="3">
    <source>
        <dbReference type="EMBL" id="CRZ03359.1"/>
    </source>
</evidence>
<sequence length="248" mass="28485">MEMDFVEEQNMEMEALESIYMADFVQTSSTSCEIYLQPFTDDDSNVAVTLIAEFPSKYPSVIPSISIEINRGLNEYQRQQLVCLAHETAQNNVGSAMLFSVAEELKSWMMDNNVKLMTEHEQILERKMRREDQKHSRNVVQSDGGASDDDYCNVSESQAVQNGTMLTVENFNLWKEKFEREIKVVWEEEDKLNMDPEASKRMTGKKYFETHALSSVFLAAIEQECERDQGFTISSELYRTGAVDDDLS</sequence>
<dbReference type="GO" id="GO:0033554">
    <property type="term" value="P:cellular response to stress"/>
    <property type="evidence" value="ECO:0007669"/>
    <property type="project" value="UniProtKB-ARBA"/>
</dbReference>
<protein>
    <recommendedName>
        <fullName evidence="2">RWD domain-containing protein</fullName>
    </recommendedName>
</protein>
<dbReference type="Pfam" id="PF05773">
    <property type="entry name" value="RWD"/>
    <property type="match status" value="1"/>
</dbReference>
<dbReference type="InterPro" id="IPR006575">
    <property type="entry name" value="RWD_dom"/>
</dbReference>
<dbReference type="EMBL" id="HACM01002917">
    <property type="protein sequence ID" value="CRZ03359.1"/>
    <property type="molecule type" value="Transcribed_RNA"/>
</dbReference>
<dbReference type="PANTHER" id="PTHR12292">
    <property type="entry name" value="RWD DOMAIN-CONTAINING PROTEIN"/>
    <property type="match status" value="1"/>
</dbReference>
<dbReference type="EMBL" id="HACM01002918">
    <property type="protein sequence ID" value="CRZ03360.1"/>
    <property type="molecule type" value="Transcribed_RNA"/>
</dbReference>
<name>A0A0H5R5D0_9EUKA</name>
<dbReference type="GO" id="GO:0051246">
    <property type="term" value="P:regulation of protein metabolic process"/>
    <property type="evidence" value="ECO:0007669"/>
    <property type="project" value="UniProtKB-ARBA"/>
</dbReference>
<dbReference type="InterPro" id="IPR040213">
    <property type="entry name" value="GIR2-like"/>
</dbReference>